<evidence type="ECO:0000256" key="1">
    <source>
        <dbReference type="ARBA" id="ARBA00023015"/>
    </source>
</evidence>
<dbReference type="Pfam" id="PF00392">
    <property type="entry name" value="GntR"/>
    <property type="match status" value="1"/>
</dbReference>
<evidence type="ECO:0000313" key="6">
    <source>
        <dbReference type="Proteomes" id="UP000649829"/>
    </source>
</evidence>
<reference evidence="5" key="1">
    <citation type="journal article" date="2014" name="Int. J. Syst. Evol. Microbiol.">
        <title>Complete genome sequence of Corynebacterium casei LMG S-19264T (=DSM 44701T), isolated from a smear-ripened cheese.</title>
        <authorList>
            <consortium name="US DOE Joint Genome Institute (JGI-PGF)"/>
            <person name="Walter F."/>
            <person name="Albersmeier A."/>
            <person name="Kalinowski J."/>
            <person name="Ruckert C."/>
        </authorList>
    </citation>
    <scope>NUCLEOTIDE SEQUENCE</scope>
    <source>
        <strain evidence="5">CGMCC 1.6293</strain>
    </source>
</reference>
<dbReference type="InterPro" id="IPR036390">
    <property type="entry name" value="WH_DNA-bd_sf"/>
</dbReference>
<accession>A0A917SQX8</accession>
<evidence type="ECO:0000256" key="2">
    <source>
        <dbReference type="ARBA" id="ARBA00023125"/>
    </source>
</evidence>
<dbReference type="Pfam" id="PF07702">
    <property type="entry name" value="UTRA"/>
    <property type="match status" value="1"/>
</dbReference>
<dbReference type="PROSITE" id="PS50949">
    <property type="entry name" value="HTH_GNTR"/>
    <property type="match status" value="1"/>
</dbReference>
<name>A0A917SQX8_9RHOB</name>
<organism evidence="5 6">
    <name type="scientific">Pseudooceanicola nanhaiensis</name>
    <dbReference type="NCBI Taxonomy" id="375761"/>
    <lineage>
        <taxon>Bacteria</taxon>
        <taxon>Pseudomonadati</taxon>
        <taxon>Pseudomonadota</taxon>
        <taxon>Alphaproteobacteria</taxon>
        <taxon>Rhodobacterales</taxon>
        <taxon>Paracoccaceae</taxon>
        <taxon>Pseudooceanicola</taxon>
    </lineage>
</organism>
<dbReference type="Gene3D" id="3.40.1410.10">
    <property type="entry name" value="Chorismate lyase-like"/>
    <property type="match status" value="1"/>
</dbReference>
<comment type="caution">
    <text evidence="5">The sequence shown here is derived from an EMBL/GenBank/DDBJ whole genome shotgun (WGS) entry which is preliminary data.</text>
</comment>
<dbReference type="AlphaFoldDB" id="A0A917SQX8"/>
<dbReference type="PANTHER" id="PTHR44846">
    <property type="entry name" value="MANNOSYL-D-GLYCERATE TRANSPORT/METABOLISM SYSTEM REPRESSOR MNGR-RELATED"/>
    <property type="match status" value="1"/>
</dbReference>
<feature type="domain" description="HTH gntR-type" evidence="4">
    <location>
        <begin position="13"/>
        <end position="81"/>
    </location>
</feature>
<protein>
    <submittedName>
        <fullName evidence="5">Phosphonate metabolism transcriptional regulator PhnF</fullName>
    </submittedName>
</protein>
<dbReference type="NCBIfam" id="TIGR02325">
    <property type="entry name" value="C_P_lyase_phnF"/>
    <property type="match status" value="1"/>
</dbReference>
<proteinExistence type="predicted"/>
<dbReference type="PANTHER" id="PTHR44846:SF1">
    <property type="entry name" value="MANNOSYL-D-GLYCERATE TRANSPORT_METABOLISM SYSTEM REPRESSOR MNGR-RELATED"/>
    <property type="match status" value="1"/>
</dbReference>
<keyword evidence="1" id="KW-0805">Transcription regulation</keyword>
<dbReference type="SUPFAM" id="SSF46785">
    <property type="entry name" value="Winged helix' DNA-binding domain"/>
    <property type="match status" value="1"/>
</dbReference>
<reference evidence="5" key="2">
    <citation type="submission" date="2020-09" db="EMBL/GenBank/DDBJ databases">
        <authorList>
            <person name="Sun Q."/>
            <person name="Zhou Y."/>
        </authorList>
    </citation>
    <scope>NUCLEOTIDE SEQUENCE</scope>
    <source>
        <strain evidence="5">CGMCC 1.6293</strain>
    </source>
</reference>
<dbReference type="InterPro" id="IPR050679">
    <property type="entry name" value="Bact_HTH_transcr_reg"/>
</dbReference>
<dbReference type="SMART" id="SM00345">
    <property type="entry name" value="HTH_GNTR"/>
    <property type="match status" value="1"/>
</dbReference>
<sequence length="245" mass="26195">MTGTEAPAGAKKTPLWRSIAQALTADIAEGRYAPGDKLPTEAELSARFGVNRHTVRRALGEMAAQGLTHARRGAGVFVTQAPTDYPIGRRVRFHQNLRAAGRLPSREILSGETRAAAPREAEALHLPPGAPVHVSEGRSLADGQPMALFRSVFPAERFPELLSLLAESGSVSAALAHYGVGDFIRASTRLTAKQATATQALHLRLREGDPILRTVGINVDSDGRPVEYGHTWFAGDRVTLVLDAG</sequence>
<evidence type="ECO:0000313" key="5">
    <source>
        <dbReference type="EMBL" id="GGL94168.1"/>
    </source>
</evidence>
<dbReference type="Gene3D" id="1.10.10.10">
    <property type="entry name" value="Winged helix-like DNA-binding domain superfamily/Winged helix DNA-binding domain"/>
    <property type="match status" value="1"/>
</dbReference>
<dbReference type="RefSeq" id="WP_028286354.1">
    <property type="nucleotide sequence ID" value="NZ_BMLF01000001.1"/>
</dbReference>
<dbReference type="PRINTS" id="PR00035">
    <property type="entry name" value="HTHGNTR"/>
</dbReference>
<dbReference type="SMART" id="SM00866">
    <property type="entry name" value="UTRA"/>
    <property type="match status" value="1"/>
</dbReference>
<dbReference type="CDD" id="cd07377">
    <property type="entry name" value="WHTH_GntR"/>
    <property type="match status" value="1"/>
</dbReference>
<evidence type="ECO:0000259" key="4">
    <source>
        <dbReference type="PROSITE" id="PS50949"/>
    </source>
</evidence>
<dbReference type="GO" id="GO:0003700">
    <property type="term" value="F:DNA-binding transcription factor activity"/>
    <property type="evidence" value="ECO:0007669"/>
    <property type="project" value="InterPro"/>
</dbReference>
<dbReference type="GO" id="GO:0003677">
    <property type="term" value="F:DNA binding"/>
    <property type="evidence" value="ECO:0007669"/>
    <property type="project" value="UniProtKB-KW"/>
</dbReference>
<gene>
    <name evidence="5" type="ORF">GCM10011534_15410</name>
</gene>
<keyword evidence="2" id="KW-0238">DNA-binding</keyword>
<keyword evidence="6" id="KW-1185">Reference proteome</keyword>
<dbReference type="InterPro" id="IPR012702">
    <property type="entry name" value="CP_lyase_PhnF"/>
</dbReference>
<dbReference type="InterPro" id="IPR000524">
    <property type="entry name" value="Tscrpt_reg_HTH_GntR"/>
</dbReference>
<dbReference type="EMBL" id="BMLF01000001">
    <property type="protein sequence ID" value="GGL94168.1"/>
    <property type="molecule type" value="Genomic_DNA"/>
</dbReference>
<evidence type="ECO:0000256" key="3">
    <source>
        <dbReference type="ARBA" id="ARBA00023163"/>
    </source>
</evidence>
<dbReference type="Proteomes" id="UP000649829">
    <property type="component" value="Unassembled WGS sequence"/>
</dbReference>
<dbReference type="SUPFAM" id="SSF64288">
    <property type="entry name" value="Chorismate lyase-like"/>
    <property type="match status" value="1"/>
</dbReference>
<keyword evidence="3" id="KW-0804">Transcription</keyword>
<dbReference type="InterPro" id="IPR036388">
    <property type="entry name" value="WH-like_DNA-bd_sf"/>
</dbReference>
<dbReference type="InterPro" id="IPR011663">
    <property type="entry name" value="UTRA"/>
</dbReference>
<dbReference type="InterPro" id="IPR028978">
    <property type="entry name" value="Chorismate_lyase_/UTRA_dom_sf"/>
</dbReference>
<dbReference type="GO" id="GO:0045892">
    <property type="term" value="P:negative regulation of DNA-templated transcription"/>
    <property type="evidence" value="ECO:0007669"/>
    <property type="project" value="TreeGrafter"/>
</dbReference>